<keyword evidence="4 7" id="KW-1133">Transmembrane helix</keyword>
<dbReference type="RefSeq" id="WP_005791129.1">
    <property type="nucleotide sequence ID" value="NZ_JGCY01000387.1"/>
</dbReference>
<dbReference type="Pfam" id="PF01618">
    <property type="entry name" value="MotA_ExbB"/>
    <property type="match status" value="1"/>
</dbReference>
<protein>
    <submittedName>
        <fullName evidence="9">MotA/TolQ/ExbB proton channel family protein</fullName>
    </submittedName>
</protein>
<keyword evidence="2" id="KW-1003">Cell membrane</keyword>
<feature type="transmembrane region" description="Helical" evidence="7">
    <location>
        <begin position="45"/>
        <end position="62"/>
    </location>
</feature>
<feature type="transmembrane region" description="Helical" evidence="7">
    <location>
        <begin position="142"/>
        <end position="168"/>
    </location>
</feature>
<accession>A0A015SKZ0</accession>
<evidence type="ECO:0000259" key="8">
    <source>
        <dbReference type="Pfam" id="PF01618"/>
    </source>
</evidence>
<keyword evidence="6" id="KW-0813">Transport</keyword>
<keyword evidence="5 7" id="KW-0472">Membrane</keyword>
<dbReference type="PANTHER" id="PTHR30625">
    <property type="entry name" value="PROTEIN TOLQ"/>
    <property type="match status" value="1"/>
</dbReference>
<feature type="domain" description="MotA/TolQ/ExbB proton channel" evidence="8">
    <location>
        <begin position="102"/>
        <end position="224"/>
    </location>
</feature>
<comment type="similarity">
    <text evidence="6">Belongs to the exbB/tolQ family.</text>
</comment>
<dbReference type="GO" id="GO:0017038">
    <property type="term" value="P:protein import"/>
    <property type="evidence" value="ECO:0007669"/>
    <property type="project" value="TreeGrafter"/>
</dbReference>
<gene>
    <name evidence="9" type="ORF">M124_3379</name>
</gene>
<comment type="caution">
    <text evidence="9">The sequence shown here is derived from an EMBL/GenBank/DDBJ whole genome shotgun (WGS) entry which is preliminary data.</text>
</comment>
<comment type="subcellular location">
    <subcellularLocation>
        <location evidence="1">Cell membrane</location>
        <topology evidence="1">Multi-pass membrane protein</topology>
    </subcellularLocation>
    <subcellularLocation>
        <location evidence="6">Membrane</location>
        <topology evidence="6">Multi-pass membrane protein</topology>
    </subcellularLocation>
</comment>
<evidence type="ECO:0000256" key="5">
    <source>
        <dbReference type="ARBA" id="ARBA00023136"/>
    </source>
</evidence>
<evidence type="ECO:0000256" key="1">
    <source>
        <dbReference type="ARBA" id="ARBA00004651"/>
    </source>
</evidence>
<evidence type="ECO:0000313" key="9">
    <source>
        <dbReference type="EMBL" id="EXY72884.1"/>
    </source>
</evidence>
<feature type="transmembrane region" description="Helical" evidence="7">
    <location>
        <begin position="188"/>
        <end position="213"/>
    </location>
</feature>
<dbReference type="PANTHER" id="PTHR30625:SF17">
    <property type="entry name" value="TOLQ-RELATED"/>
    <property type="match status" value="1"/>
</dbReference>
<dbReference type="InterPro" id="IPR050790">
    <property type="entry name" value="ExbB/TolQ_transport"/>
</dbReference>
<sequence length="240" mass="26076">MNAMLLLAQVATNLADSVASANPVLTPVSAPAEMNMLDMAIKGGWIMIVLAVLSVVCFYILFERNYMIRKAGKEDPMFMEKIKDYIHSGEIKSAINYCRTINTPSARMIEKGISRLGRPVNDVQVAIENVGNIEVAKLEKGLTVMATISGGAPMLGFLGTVTGMVRAFYEMANAGSGNIDITLLSGGIYEAMITTVGGLIVGIIAMFAYNYLVMLVDRVVNKMESRTMEFMDLLNEPAQK</sequence>
<evidence type="ECO:0000256" key="7">
    <source>
        <dbReference type="SAM" id="Phobius"/>
    </source>
</evidence>
<dbReference type="PATRIC" id="fig|1339315.3.peg.4040"/>
<keyword evidence="3 7" id="KW-0812">Transmembrane</keyword>
<dbReference type="AlphaFoldDB" id="A0A015SKZ0"/>
<evidence type="ECO:0000313" key="10">
    <source>
        <dbReference type="Proteomes" id="UP000020529"/>
    </source>
</evidence>
<evidence type="ECO:0000256" key="4">
    <source>
        <dbReference type="ARBA" id="ARBA00022989"/>
    </source>
</evidence>
<dbReference type="GO" id="GO:0005886">
    <property type="term" value="C:plasma membrane"/>
    <property type="evidence" value="ECO:0007669"/>
    <property type="project" value="UniProtKB-SubCell"/>
</dbReference>
<dbReference type="GeneID" id="60365990"/>
<keyword evidence="6" id="KW-0653">Protein transport</keyword>
<proteinExistence type="inferred from homology"/>
<reference evidence="9 10" key="1">
    <citation type="submission" date="2014-02" db="EMBL/GenBank/DDBJ databases">
        <authorList>
            <person name="Sears C."/>
            <person name="Carroll K."/>
            <person name="Sack B.R."/>
            <person name="Qadri F."/>
            <person name="Myers L.L."/>
            <person name="Chung G.-T."/>
            <person name="Escheverria P."/>
            <person name="Fraser C.M."/>
            <person name="Sadzewicz L."/>
            <person name="Shefchek K.A."/>
            <person name="Tallon L."/>
            <person name="Das S.P."/>
            <person name="Daugherty S."/>
            <person name="Mongodin E.F."/>
        </authorList>
    </citation>
    <scope>NUCLEOTIDE SEQUENCE [LARGE SCALE GENOMIC DNA]</scope>
    <source>
        <strain evidence="10">3988T(B)14</strain>
    </source>
</reference>
<name>A0A015SKZ0_BACFG</name>
<evidence type="ECO:0000256" key="3">
    <source>
        <dbReference type="ARBA" id="ARBA00022692"/>
    </source>
</evidence>
<organism evidence="9 10">
    <name type="scientific">Bacteroides fragilis str. 3988T(B)14</name>
    <dbReference type="NCBI Taxonomy" id="1339315"/>
    <lineage>
        <taxon>Bacteria</taxon>
        <taxon>Pseudomonadati</taxon>
        <taxon>Bacteroidota</taxon>
        <taxon>Bacteroidia</taxon>
        <taxon>Bacteroidales</taxon>
        <taxon>Bacteroidaceae</taxon>
        <taxon>Bacteroides</taxon>
    </lineage>
</organism>
<evidence type="ECO:0000256" key="6">
    <source>
        <dbReference type="RuleBase" id="RU004057"/>
    </source>
</evidence>
<dbReference type="InterPro" id="IPR002898">
    <property type="entry name" value="MotA_ExbB_proton_chnl"/>
</dbReference>
<evidence type="ECO:0000256" key="2">
    <source>
        <dbReference type="ARBA" id="ARBA00022475"/>
    </source>
</evidence>
<dbReference type="Proteomes" id="UP000020529">
    <property type="component" value="Unassembled WGS sequence"/>
</dbReference>
<dbReference type="EMBL" id="JGCY01000387">
    <property type="protein sequence ID" value="EXY72884.1"/>
    <property type="molecule type" value="Genomic_DNA"/>
</dbReference>